<dbReference type="GO" id="GO:0006508">
    <property type="term" value="P:proteolysis"/>
    <property type="evidence" value="ECO:0007669"/>
    <property type="project" value="UniProtKB-KW"/>
</dbReference>
<evidence type="ECO:0000256" key="1">
    <source>
        <dbReference type="ARBA" id="ARBA00008455"/>
    </source>
</evidence>
<reference evidence="3 4" key="1">
    <citation type="submission" date="2018-06" db="EMBL/GenBank/DDBJ databases">
        <title>Genomic Encyclopedia of Archaeal and Bacterial Type Strains, Phase II (KMG-II): from individual species to whole genera.</title>
        <authorList>
            <person name="Goeker M."/>
        </authorList>
    </citation>
    <scope>NUCLEOTIDE SEQUENCE [LARGE SCALE GENOMIC DNA]</scope>
    <source>
        <strain evidence="3 4">DSM 17205</strain>
    </source>
</reference>
<comment type="similarity">
    <text evidence="1">Belongs to the peptidase C1 family.</text>
</comment>
<evidence type="ECO:0000313" key="4">
    <source>
        <dbReference type="Proteomes" id="UP000248584"/>
    </source>
</evidence>
<dbReference type="InterPro" id="IPR038765">
    <property type="entry name" value="Papain-like_cys_pep_sf"/>
</dbReference>
<comment type="caution">
    <text evidence="3">The sequence shown here is derived from an EMBL/GenBank/DDBJ whole genome shotgun (WGS) entry which is preliminary data.</text>
</comment>
<dbReference type="SUPFAM" id="SSF54001">
    <property type="entry name" value="Cysteine proteinases"/>
    <property type="match status" value="1"/>
</dbReference>
<dbReference type="InterPro" id="IPR013128">
    <property type="entry name" value="Peptidase_C1A"/>
</dbReference>
<gene>
    <name evidence="3" type="ORF">LX97_01624</name>
</gene>
<organism evidence="3 4">
    <name type="scientific">Nonlabens dokdonensis</name>
    <dbReference type="NCBI Taxonomy" id="328515"/>
    <lineage>
        <taxon>Bacteria</taxon>
        <taxon>Pseudomonadati</taxon>
        <taxon>Bacteroidota</taxon>
        <taxon>Flavobacteriia</taxon>
        <taxon>Flavobacteriales</taxon>
        <taxon>Flavobacteriaceae</taxon>
        <taxon>Nonlabens</taxon>
    </lineage>
</organism>
<name>A0ABX5PYM8_9FLAO</name>
<evidence type="ECO:0000259" key="2">
    <source>
        <dbReference type="Pfam" id="PF00112"/>
    </source>
</evidence>
<dbReference type="PANTHER" id="PTHR12411">
    <property type="entry name" value="CYSTEINE PROTEASE FAMILY C1-RELATED"/>
    <property type="match status" value="1"/>
</dbReference>
<dbReference type="InterPro" id="IPR000668">
    <property type="entry name" value="Peptidase_C1A_C"/>
</dbReference>
<keyword evidence="4" id="KW-1185">Reference proteome</keyword>
<evidence type="ECO:0000313" key="3">
    <source>
        <dbReference type="EMBL" id="PZX40851.1"/>
    </source>
</evidence>
<dbReference type="EMBL" id="QKZR01000002">
    <property type="protein sequence ID" value="PZX40851.1"/>
    <property type="molecule type" value="Genomic_DNA"/>
</dbReference>
<dbReference type="CDD" id="cd02619">
    <property type="entry name" value="Peptidase_C1"/>
    <property type="match status" value="1"/>
</dbReference>
<feature type="domain" description="Peptidase C1A papain C-terminal" evidence="2">
    <location>
        <begin position="79"/>
        <end position="295"/>
    </location>
</feature>
<proteinExistence type="inferred from homology"/>
<dbReference type="RefSeq" id="WP_015362818.1">
    <property type="nucleotide sequence ID" value="NZ_QKZR01000002.1"/>
</dbReference>
<dbReference type="Gene3D" id="3.90.70.10">
    <property type="entry name" value="Cysteine proteinases"/>
    <property type="match status" value="1"/>
</dbReference>
<keyword evidence="3" id="KW-0378">Hydrolase</keyword>
<protein>
    <submittedName>
        <fullName evidence="3">Papain like protease</fullName>
    </submittedName>
</protein>
<dbReference type="Pfam" id="PF00112">
    <property type="entry name" value="Peptidase_C1"/>
    <property type="match status" value="1"/>
</dbReference>
<dbReference type="GO" id="GO:0008233">
    <property type="term" value="F:peptidase activity"/>
    <property type="evidence" value="ECO:0007669"/>
    <property type="project" value="UniProtKB-KW"/>
</dbReference>
<dbReference type="Proteomes" id="UP000248584">
    <property type="component" value="Unassembled WGS sequence"/>
</dbReference>
<keyword evidence="3" id="KW-0645">Protease</keyword>
<sequence length="320" mass="35671">MKNLVKSLIVVGLLTFMNSCEYERYEDDFQSVEPIEDLPYITVDPNPDNDPLTDGLENCEWSTAVDGKTIDYPIAQTFPDSIDLSSFMPPVGSQGSQGSCASWATSYYLGSYLKNIENDSLIDSNTEILSSSFAFNQIKLGSGNCYGSSINDNFELMKNIGTLPIEDFPIDISNCIIQPDSIQLVNAQDFKISSYESIGPYYSDTQPDIIMPVMDEVKSALIDGRPVIISMMTDLHFGNVYDVENDIFIINEVVELIFKGCHAMTIVGYDDSLDAFKLINSWGSNWANEGYIYLSYDFFRGSEDPDFKVGVSSLSIAFRD</sequence>
<accession>A0ABX5PYM8</accession>